<dbReference type="GeneID" id="49634776"/>
<dbReference type="NCBIfam" id="TIGR01641">
    <property type="entry name" value="phageSPP1_gp7"/>
    <property type="match status" value="1"/>
</dbReference>
<evidence type="ECO:0000313" key="2">
    <source>
        <dbReference type="EMBL" id="VEF41219.1"/>
    </source>
</evidence>
<name>A0A3S4Q3Z7_AGGAP</name>
<dbReference type="InterPro" id="IPR006528">
    <property type="entry name" value="Phage_head_morphogenesis_dom"/>
</dbReference>
<evidence type="ECO:0000313" key="3">
    <source>
        <dbReference type="Proteomes" id="UP000272690"/>
    </source>
</evidence>
<feature type="domain" description="Phage head morphogenesis" evidence="1">
    <location>
        <begin position="59"/>
        <end position="188"/>
    </location>
</feature>
<sequence>MPTANLDMRELLRMEPKLAVDYLKAKGYAIAWNWQEALEDAHARAFTVAKVTRMDILETIRTATVEAIEKGIPEREYINNLRPKLEALGWWGKVKVSNTNGTEQTIQLGSPRRLQTILRTNKITAYHAARYAEQMANADEQPYWQYLAIKDSRTRASHLALHEKVYRYDDPIWDVMYPPNGWNCRCRVRALSQRRLDKMGLEVSQSGGRIKQDWALAGVDKATGEETHAKVYSLTTDKGTITTDAGWSNNVGKSAVGNDIVLIRKILDAKNRDLRSQTIQAINKSEARHKAFENWVKANLNNRGASDRYISAGIVSEDIADDVKQITGQTSQRLLVMTERNLLHANSHKHHKGGIGLNEKEYSSLSRIIADESLVVFDRSEGHNNLIYFNADRSIKVIVTADFNRRRLKPKEQVDAVINAYKVEDFDMVLNAIKGGVYVVLKGKP</sequence>
<proteinExistence type="predicted"/>
<dbReference type="Proteomes" id="UP000272690">
    <property type="component" value="Chromosome"/>
</dbReference>
<dbReference type="OrthoDB" id="9813502at2"/>
<dbReference type="EMBL" id="LR134327">
    <property type="protein sequence ID" value="VEF41219.1"/>
    <property type="molecule type" value="Genomic_DNA"/>
</dbReference>
<dbReference type="Pfam" id="PF04233">
    <property type="entry name" value="Phage_Mu_F"/>
    <property type="match status" value="1"/>
</dbReference>
<reference evidence="2 3" key="1">
    <citation type="submission" date="2018-12" db="EMBL/GenBank/DDBJ databases">
        <authorList>
            <consortium name="Pathogen Informatics"/>
        </authorList>
    </citation>
    <scope>NUCLEOTIDE SEQUENCE [LARGE SCALE GENOMIC DNA]</scope>
    <source>
        <strain evidence="2 3">NCTC5906</strain>
    </source>
</reference>
<gene>
    <name evidence="2" type="ORF">NCTC5906_00343</name>
</gene>
<dbReference type="RefSeq" id="WP_032995465.1">
    <property type="nucleotide sequence ID" value="NZ_AEWB02000040.1"/>
</dbReference>
<organism evidence="2 3">
    <name type="scientific">Aggregatibacter aphrophilus ATCC 33389</name>
    <dbReference type="NCBI Taxonomy" id="985008"/>
    <lineage>
        <taxon>Bacteria</taxon>
        <taxon>Pseudomonadati</taxon>
        <taxon>Pseudomonadota</taxon>
        <taxon>Gammaproteobacteria</taxon>
        <taxon>Pasteurellales</taxon>
        <taxon>Pasteurellaceae</taxon>
        <taxon>Aggregatibacter</taxon>
    </lineage>
</organism>
<accession>A0A3S4Q3Z7</accession>
<dbReference type="AlphaFoldDB" id="A0A3S4Q3Z7"/>
<evidence type="ECO:0000259" key="1">
    <source>
        <dbReference type="Pfam" id="PF04233"/>
    </source>
</evidence>
<protein>
    <submittedName>
        <fullName evidence="2">Phage head morphogenesis protein, SPP1 gp7 family</fullName>
    </submittedName>
</protein>